<feature type="coiled-coil region" evidence="1">
    <location>
        <begin position="22"/>
        <end position="91"/>
    </location>
</feature>
<proteinExistence type="predicted"/>
<evidence type="ECO:0000313" key="2">
    <source>
        <dbReference type="EMBL" id="KOO29875.1"/>
    </source>
</evidence>
<keyword evidence="3" id="KW-1185">Reference proteome</keyword>
<evidence type="ECO:0000256" key="1">
    <source>
        <dbReference type="SAM" id="Coils"/>
    </source>
</evidence>
<keyword evidence="1" id="KW-0175">Coiled coil</keyword>
<evidence type="ECO:0000313" key="3">
    <source>
        <dbReference type="Proteomes" id="UP000037460"/>
    </source>
</evidence>
<name>A0A0M0JTM0_9EUKA</name>
<dbReference type="AlphaFoldDB" id="A0A0M0JTM0"/>
<comment type="caution">
    <text evidence="2">The sequence shown here is derived from an EMBL/GenBank/DDBJ whole genome shotgun (WGS) entry which is preliminary data.</text>
</comment>
<accession>A0A0M0JTM0</accession>
<dbReference type="EMBL" id="JWZX01002339">
    <property type="protein sequence ID" value="KOO29875.1"/>
    <property type="molecule type" value="Genomic_DNA"/>
</dbReference>
<feature type="non-terminal residue" evidence="2">
    <location>
        <position position="852"/>
    </location>
</feature>
<reference evidence="3" key="1">
    <citation type="journal article" date="2015" name="PLoS Genet.">
        <title>Genome Sequence and Transcriptome Analyses of Chrysochromulina tobin: Metabolic Tools for Enhanced Algal Fitness in the Prominent Order Prymnesiales (Haptophyceae).</title>
        <authorList>
            <person name="Hovde B.T."/>
            <person name="Deodato C.R."/>
            <person name="Hunsperger H.M."/>
            <person name="Ryken S.A."/>
            <person name="Yost W."/>
            <person name="Jha R.K."/>
            <person name="Patterson J."/>
            <person name="Monnat R.J. Jr."/>
            <person name="Barlow S.B."/>
            <person name="Starkenburg S.R."/>
            <person name="Cattolico R.A."/>
        </authorList>
    </citation>
    <scope>NUCLEOTIDE SEQUENCE</scope>
    <source>
        <strain evidence="3">CCMP291</strain>
    </source>
</reference>
<organism evidence="2 3">
    <name type="scientific">Chrysochromulina tobinii</name>
    <dbReference type="NCBI Taxonomy" id="1460289"/>
    <lineage>
        <taxon>Eukaryota</taxon>
        <taxon>Haptista</taxon>
        <taxon>Haptophyta</taxon>
        <taxon>Prymnesiophyceae</taxon>
        <taxon>Prymnesiales</taxon>
        <taxon>Chrysochromulinaceae</taxon>
        <taxon>Chrysochromulina</taxon>
    </lineage>
</organism>
<sequence length="852" mass="92237">MEKVNTSRHAEEERLKAIAQATRVAEEDHEAQRRKKEELRRLAAKKEIARKQARPALAVIQAHSLIMAGYAREQRESHRQLLRNLEYLEAQHSGFAFALRSLAAAARYASDGVAAELMHWMRRAREWPGAATPSEEDRESRESAVNTVFCEAMLATLGAACCRDSIMLDSLQECALDFFRTFGGAASSATRQQAARRRLLALGGRTEEALWTELVRALCRNLGESSSARFRSFESFTHKVLLHLENTGSDRSGRSDWLGRSDWSPDFGTLAMCSSLQGVQLPRGSGLPAIGGAVGGASGSGAAEPTRVFLERIASRVLFNQAIKPLRRPVAEALGMALLDQALDEAARSGGVAPPPSERDARALAQLHALELQLAQWLIKKIKKPIKRNAKFESWSAPLATALLCAVRSAGSAVVPAWGAEGGVGFLGPDTSGGGGGGGGGLSEGLSEKAVELHVQLLGKIKECLKHSEHRVIALRCMRLQLPLLLSCRAATKEVKDLLDRLFATKDAVAMQLEMPRDRKDFTLVLRRYAELLEGHAALALAVGSVEPKLLLERIVLPGLRGEGSAGSKRWGQHTVLALGTLRRLLHRQPDALGAHAAEVTERVVHMVVRSAASAHLQEGASAREPLLWLLSVQLMHGALRCLRLLWPHPAASSSGAVAGALRPPPHPDEAPITLEQLLPGDDYTKVELLRQQLGLKADVKAVEVVERSVQELGLESLVQQLGFESKSKGDKIALLGAKTDACLRALGISAALLPLLAAQLCGTERLLQSAASSLLAHIVANGTLDTLPAALAALTKTLRDLHPAALARRQEALQQVAPLLREWLSVPRMFRHLARHRCIDDMQALALILFA</sequence>
<protein>
    <submittedName>
        <fullName evidence="2">Uncharacterized protein</fullName>
    </submittedName>
</protein>
<gene>
    <name evidence="2" type="ORF">Ctob_005210</name>
</gene>
<dbReference type="Proteomes" id="UP000037460">
    <property type="component" value="Unassembled WGS sequence"/>
</dbReference>